<dbReference type="AlphaFoldDB" id="A0A5D6VZY1"/>
<reference evidence="2 3" key="1">
    <citation type="submission" date="2019-08" db="EMBL/GenBank/DDBJ databases">
        <title>Selenomonas sp. mPRGC5 and Selenomonas sp. mPRGC8 isolated from ruminal fluid of dairy goat (Capra hircus).</title>
        <authorList>
            <person name="Poothong S."/>
            <person name="Nuengjamnong C."/>
            <person name="Tanasupawat S."/>
        </authorList>
    </citation>
    <scope>NUCLEOTIDE SEQUENCE [LARGE SCALE GENOMIC DNA]</scope>
    <source>
        <strain evidence="3">mPRGC5</strain>
    </source>
</reference>
<dbReference type="OrthoDB" id="1662231at2"/>
<comment type="caution">
    <text evidence="2">The sequence shown here is derived from an EMBL/GenBank/DDBJ whole genome shotgun (WGS) entry which is preliminary data.</text>
</comment>
<feature type="signal peptide" evidence="1">
    <location>
        <begin position="1"/>
        <end position="19"/>
    </location>
</feature>
<feature type="chain" id="PRO_5038974037" description="Porin" evidence="1">
    <location>
        <begin position="20"/>
        <end position="359"/>
    </location>
</feature>
<organism evidence="2 3">
    <name type="scientific">Selenomonas ruminis</name>
    <dbReference type="NCBI Taxonomy" id="2593411"/>
    <lineage>
        <taxon>Bacteria</taxon>
        <taxon>Bacillati</taxon>
        <taxon>Bacillota</taxon>
        <taxon>Negativicutes</taxon>
        <taxon>Selenomonadales</taxon>
        <taxon>Selenomonadaceae</taxon>
        <taxon>Selenomonas</taxon>
    </lineage>
</organism>
<keyword evidence="1" id="KW-0732">Signal</keyword>
<evidence type="ECO:0000313" key="2">
    <source>
        <dbReference type="EMBL" id="TYZ20802.1"/>
    </source>
</evidence>
<sequence>MKKSAKLSLALALMMGTTAGVNMVAPSSASAEISDKFRMELNGVIANYSDKDNAGGYTVKDNYGNNKYKHNHWNNYGRLQLNYFVDKDTKFQARLHSDFDGVAEYGKNTNTKHAYFDQLFIQQNFRKANITGILGKKGAYLGQGMAFNSSGNLTGAQVSFGNWYDPQCLQIIYGDRDGGDRVLAFNATKDIVKNWQVSVLNLNVNNEYAENKYNKFRIWSFGSKIKTPGVTFVGEYAHNTSDKMRKEDSSSAARKGWYVEAYTGPTSDMTSGLPLQKPGTQVWSLKYQDLGKGAQYVHNPTFIDDARGFKLTYGYAIKKGVSTDISVARVKDKGLSAKNDPANGKWKTQVIAELAFKLR</sequence>
<name>A0A5D6VZY1_9FIRM</name>
<evidence type="ECO:0008006" key="4">
    <source>
        <dbReference type="Google" id="ProtNLM"/>
    </source>
</evidence>
<dbReference type="RefSeq" id="WP_149172096.1">
    <property type="nucleotide sequence ID" value="NZ_VTOY01000012.1"/>
</dbReference>
<evidence type="ECO:0000313" key="3">
    <source>
        <dbReference type="Proteomes" id="UP000323646"/>
    </source>
</evidence>
<keyword evidence="3" id="KW-1185">Reference proteome</keyword>
<dbReference type="Proteomes" id="UP000323646">
    <property type="component" value="Unassembled WGS sequence"/>
</dbReference>
<proteinExistence type="predicted"/>
<evidence type="ECO:0000256" key="1">
    <source>
        <dbReference type="SAM" id="SignalP"/>
    </source>
</evidence>
<dbReference type="EMBL" id="VTOY01000012">
    <property type="protein sequence ID" value="TYZ20802.1"/>
    <property type="molecule type" value="Genomic_DNA"/>
</dbReference>
<protein>
    <recommendedName>
        <fullName evidence="4">Porin</fullName>
    </recommendedName>
</protein>
<gene>
    <name evidence="2" type="ORF">FZ040_11390</name>
</gene>
<accession>A0A5D6VZY1</accession>